<dbReference type="InterPro" id="IPR028082">
    <property type="entry name" value="Peripla_BP_I"/>
</dbReference>
<evidence type="ECO:0000256" key="4">
    <source>
        <dbReference type="ARBA" id="ARBA00023136"/>
    </source>
</evidence>
<reference evidence="8" key="1">
    <citation type="submission" date="2012-12" db="EMBL/GenBank/DDBJ databases">
        <authorList>
            <person name="Hellsten U."/>
            <person name="Grimwood J."/>
            <person name="Chapman J.A."/>
            <person name="Shapiro H."/>
            <person name="Aerts A."/>
            <person name="Otillar R.P."/>
            <person name="Terry A.Y."/>
            <person name="Boore J.L."/>
            <person name="Simakov O."/>
            <person name="Marletaz F."/>
            <person name="Cho S.-J."/>
            <person name="Edsinger-Gonzales E."/>
            <person name="Havlak P."/>
            <person name="Kuo D.-H."/>
            <person name="Larsson T."/>
            <person name="Lv J."/>
            <person name="Arendt D."/>
            <person name="Savage R."/>
            <person name="Osoegawa K."/>
            <person name="de Jong P."/>
            <person name="Lindberg D.R."/>
            <person name="Seaver E.C."/>
            <person name="Weisblat D.A."/>
            <person name="Putnam N.H."/>
            <person name="Grigoriev I.V."/>
            <person name="Rokhsar D.S."/>
        </authorList>
    </citation>
    <scope>NUCLEOTIDE SEQUENCE</scope>
    <source>
        <strain evidence="8">I ESC-2004</strain>
    </source>
</reference>
<dbReference type="Pfam" id="PF01094">
    <property type="entry name" value="ANF_receptor"/>
    <property type="match status" value="1"/>
</dbReference>
<dbReference type="GO" id="GO:0038023">
    <property type="term" value="F:signaling receptor activity"/>
    <property type="evidence" value="ECO:0007669"/>
    <property type="project" value="TreeGrafter"/>
</dbReference>
<dbReference type="EnsemblMetazoa" id="CapteT201023">
    <property type="protein sequence ID" value="CapteP201023"/>
    <property type="gene ID" value="CapteG201023"/>
</dbReference>
<sequence length="111" mass="12193">MVAHKDWPYSAIMSKRGKCLVYGSGACSVIEGVDSIMRLKEEEGVDVVIGGLCSSVCVPAGYNLRYWNIPYFPASCSNPDMADKNKFPTLARVMPSYNKLGGAFCEYHLSE</sequence>
<dbReference type="PANTHER" id="PTHR44755:SF8">
    <property type="entry name" value="RECEPTOR LIGAND BINDING REGION DOMAIN-CONTAINING PROTEIN"/>
    <property type="match status" value="1"/>
</dbReference>
<evidence type="ECO:0000256" key="2">
    <source>
        <dbReference type="ARBA" id="ARBA00022692"/>
    </source>
</evidence>
<dbReference type="OrthoDB" id="1890790at2759"/>
<dbReference type="InterPro" id="IPR052612">
    <property type="entry name" value="ANP_Clearance_Receptor"/>
</dbReference>
<dbReference type="Gene3D" id="3.40.50.2300">
    <property type="match status" value="1"/>
</dbReference>
<dbReference type="EMBL" id="AMQN01008418">
    <property type="status" value="NOT_ANNOTATED_CDS"/>
    <property type="molecule type" value="Genomic_DNA"/>
</dbReference>
<feature type="domain" description="Receptor ligand binding region" evidence="5">
    <location>
        <begin position="26"/>
        <end position="105"/>
    </location>
</feature>
<dbReference type="PANTHER" id="PTHR44755">
    <property type="entry name" value="NATRIURETIC PEPTIDE RECEPTOR 3-RELATED"/>
    <property type="match status" value="1"/>
</dbReference>
<dbReference type="SUPFAM" id="SSF53822">
    <property type="entry name" value="Periplasmic binding protein-like I"/>
    <property type="match status" value="1"/>
</dbReference>
<evidence type="ECO:0000256" key="1">
    <source>
        <dbReference type="ARBA" id="ARBA00004370"/>
    </source>
</evidence>
<keyword evidence="3" id="KW-1133">Transmembrane helix</keyword>
<name>R7UB01_CAPTE</name>
<keyword evidence="8" id="KW-1185">Reference proteome</keyword>
<evidence type="ECO:0000256" key="3">
    <source>
        <dbReference type="ARBA" id="ARBA00022989"/>
    </source>
</evidence>
<dbReference type="Proteomes" id="UP000014760">
    <property type="component" value="Unassembled WGS sequence"/>
</dbReference>
<dbReference type="EMBL" id="KB303059">
    <property type="protein sequence ID" value="ELU03535.1"/>
    <property type="molecule type" value="Genomic_DNA"/>
</dbReference>
<comment type="subcellular location">
    <subcellularLocation>
        <location evidence="1">Membrane</location>
    </subcellularLocation>
</comment>
<organism evidence="6">
    <name type="scientific">Capitella teleta</name>
    <name type="common">Polychaete worm</name>
    <dbReference type="NCBI Taxonomy" id="283909"/>
    <lineage>
        <taxon>Eukaryota</taxon>
        <taxon>Metazoa</taxon>
        <taxon>Spiralia</taxon>
        <taxon>Lophotrochozoa</taxon>
        <taxon>Annelida</taxon>
        <taxon>Polychaeta</taxon>
        <taxon>Sedentaria</taxon>
        <taxon>Scolecida</taxon>
        <taxon>Capitellidae</taxon>
        <taxon>Capitella</taxon>
    </lineage>
</organism>
<accession>R7UB01</accession>
<evidence type="ECO:0000313" key="8">
    <source>
        <dbReference type="Proteomes" id="UP000014760"/>
    </source>
</evidence>
<reference evidence="7" key="3">
    <citation type="submission" date="2015-06" db="UniProtKB">
        <authorList>
            <consortium name="EnsemblMetazoa"/>
        </authorList>
    </citation>
    <scope>IDENTIFICATION</scope>
</reference>
<dbReference type="AlphaFoldDB" id="R7UB01"/>
<dbReference type="GO" id="GO:0017046">
    <property type="term" value="F:peptide hormone binding"/>
    <property type="evidence" value="ECO:0007669"/>
    <property type="project" value="TreeGrafter"/>
</dbReference>
<dbReference type="HOGENOM" id="CLU_2160770_0_0_1"/>
<evidence type="ECO:0000313" key="7">
    <source>
        <dbReference type="EnsemblMetazoa" id="CapteP201023"/>
    </source>
</evidence>
<evidence type="ECO:0000259" key="5">
    <source>
        <dbReference type="Pfam" id="PF01094"/>
    </source>
</evidence>
<dbReference type="GO" id="GO:0016020">
    <property type="term" value="C:membrane"/>
    <property type="evidence" value="ECO:0007669"/>
    <property type="project" value="UniProtKB-SubCell"/>
</dbReference>
<gene>
    <name evidence="6" type="ORF">CAPTEDRAFT_201023</name>
</gene>
<evidence type="ECO:0000313" key="6">
    <source>
        <dbReference type="EMBL" id="ELU03535.1"/>
    </source>
</evidence>
<proteinExistence type="predicted"/>
<protein>
    <recommendedName>
        <fullName evidence="5">Receptor ligand binding region domain-containing protein</fullName>
    </recommendedName>
</protein>
<keyword evidence="4" id="KW-0472">Membrane</keyword>
<keyword evidence="2" id="KW-0812">Transmembrane</keyword>
<dbReference type="InterPro" id="IPR001828">
    <property type="entry name" value="ANF_lig-bd_rcpt"/>
</dbReference>
<dbReference type="EMBL" id="AMQN01008417">
    <property type="status" value="NOT_ANNOTATED_CDS"/>
    <property type="molecule type" value="Genomic_DNA"/>
</dbReference>
<dbReference type="GO" id="GO:0007165">
    <property type="term" value="P:signal transduction"/>
    <property type="evidence" value="ECO:0007669"/>
    <property type="project" value="TreeGrafter"/>
</dbReference>
<reference evidence="6 8" key="2">
    <citation type="journal article" date="2013" name="Nature">
        <title>Insights into bilaterian evolution from three spiralian genomes.</title>
        <authorList>
            <person name="Simakov O."/>
            <person name="Marletaz F."/>
            <person name="Cho S.J."/>
            <person name="Edsinger-Gonzales E."/>
            <person name="Havlak P."/>
            <person name="Hellsten U."/>
            <person name="Kuo D.H."/>
            <person name="Larsson T."/>
            <person name="Lv J."/>
            <person name="Arendt D."/>
            <person name="Savage R."/>
            <person name="Osoegawa K."/>
            <person name="de Jong P."/>
            <person name="Grimwood J."/>
            <person name="Chapman J.A."/>
            <person name="Shapiro H."/>
            <person name="Aerts A."/>
            <person name="Otillar R.P."/>
            <person name="Terry A.Y."/>
            <person name="Boore J.L."/>
            <person name="Grigoriev I.V."/>
            <person name="Lindberg D.R."/>
            <person name="Seaver E.C."/>
            <person name="Weisblat D.A."/>
            <person name="Putnam N.H."/>
            <person name="Rokhsar D.S."/>
        </authorList>
    </citation>
    <scope>NUCLEOTIDE SEQUENCE</scope>
    <source>
        <strain evidence="6 8">I ESC-2004</strain>
    </source>
</reference>